<sequence length="89" mass="9578">MAAQEATPDGQSEESSALDLPSVYDIRDYVLQRPSQEANSEALGSAEALSMPCSSDVDPGLWLHEGRGHNLCCSSHNLQTIEQCMTPVT</sequence>
<proteinExistence type="predicted"/>
<evidence type="ECO:0000256" key="1">
    <source>
        <dbReference type="SAM" id="MobiDB-lite"/>
    </source>
</evidence>
<gene>
    <name evidence="3" type="primary">SHLD1</name>
</gene>
<dbReference type="RefSeq" id="XP_031530937.2">
    <property type="nucleotide sequence ID" value="XM_031675077.2"/>
</dbReference>
<dbReference type="InterPro" id="IPR027821">
    <property type="entry name" value="SHLD1"/>
</dbReference>
<dbReference type="PANTHER" id="PTHR36863">
    <property type="entry name" value="SHIELDIN COMPLEX SUBUNIT 1"/>
    <property type="match status" value="1"/>
</dbReference>
<dbReference type="GO" id="GO:2000042">
    <property type="term" value="P:negative regulation of double-strand break repair via homologous recombination"/>
    <property type="evidence" value="ECO:0007669"/>
    <property type="project" value="TreeGrafter"/>
</dbReference>
<accession>A0A6J3ACJ3</accession>
<dbReference type="GO" id="GO:0045830">
    <property type="term" value="P:positive regulation of isotype switching"/>
    <property type="evidence" value="ECO:0007669"/>
    <property type="project" value="TreeGrafter"/>
</dbReference>
<evidence type="ECO:0000313" key="2">
    <source>
        <dbReference type="Proteomes" id="UP001652581"/>
    </source>
</evidence>
<keyword evidence="2" id="KW-1185">Reference proteome</keyword>
<dbReference type="CTD" id="149840"/>
<dbReference type="Proteomes" id="UP001652581">
    <property type="component" value="Chromosome 19"/>
</dbReference>
<feature type="region of interest" description="Disordered" evidence="1">
    <location>
        <begin position="1"/>
        <end position="20"/>
    </location>
</feature>
<dbReference type="GO" id="GO:0035861">
    <property type="term" value="C:site of double-strand break"/>
    <property type="evidence" value="ECO:0007669"/>
    <property type="project" value="TreeGrafter"/>
</dbReference>
<dbReference type="GO" id="GO:2001034">
    <property type="term" value="P:positive regulation of double-strand break repair via nonhomologous end joining"/>
    <property type="evidence" value="ECO:0007669"/>
    <property type="project" value="TreeGrafter"/>
</dbReference>
<dbReference type="PANTHER" id="PTHR36863:SF1">
    <property type="entry name" value="SHIELDIN COMPLEX SUBUNIT 1"/>
    <property type="match status" value="1"/>
</dbReference>
<dbReference type="GeneID" id="102540400"/>
<organism evidence="2 3">
    <name type="scientific">Vicugna pacos</name>
    <name type="common">Alpaca</name>
    <name type="synonym">Lama pacos</name>
    <dbReference type="NCBI Taxonomy" id="30538"/>
    <lineage>
        <taxon>Eukaryota</taxon>
        <taxon>Metazoa</taxon>
        <taxon>Chordata</taxon>
        <taxon>Craniata</taxon>
        <taxon>Vertebrata</taxon>
        <taxon>Euteleostomi</taxon>
        <taxon>Mammalia</taxon>
        <taxon>Eutheria</taxon>
        <taxon>Laurasiatheria</taxon>
        <taxon>Artiodactyla</taxon>
        <taxon>Tylopoda</taxon>
        <taxon>Camelidae</taxon>
        <taxon>Vicugna</taxon>
    </lineage>
</organism>
<name>A0A6J3ACJ3_VICPA</name>
<dbReference type="AlphaFoldDB" id="A0A6J3ACJ3"/>
<reference evidence="3" key="1">
    <citation type="submission" date="2025-08" db="UniProtKB">
        <authorList>
            <consortium name="RefSeq"/>
        </authorList>
    </citation>
    <scope>IDENTIFICATION</scope>
</reference>
<evidence type="ECO:0000313" key="3">
    <source>
        <dbReference type="RefSeq" id="XP_031530937.2"/>
    </source>
</evidence>
<protein>
    <submittedName>
        <fullName evidence="3">Shieldin complex subunit 1 isoform X2</fullName>
    </submittedName>
</protein>